<proteinExistence type="predicted"/>
<dbReference type="Proteomes" id="UP001199525">
    <property type="component" value="Unassembled WGS sequence"/>
</dbReference>
<gene>
    <name evidence="1" type="ORF">LC586_10020</name>
</gene>
<sequence>MCNKIIAPPLICLLQAALNNPIERSRLLQQQEQIREIMNDIPAREWLFEQICQTDDPNQAKKLIIHMMWSSKLIWHGGGISPDVYSEALSRTWVWFTEHLCYRYNPAQASFVTWFNQRLKGMIQDVIRERAKEERRRLNSPADEEDNEWIYPPAPEPDRWHETIQEWLELVRNNPHLFINCRMQSHPNVNCQVLLIHILKVLGDSGEFSWNAIAQEYGVEPSALRRFCRTRCFRIFRQLLPE</sequence>
<evidence type="ECO:0008006" key="3">
    <source>
        <dbReference type="Google" id="ProtNLM"/>
    </source>
</evidence>
<keyword evidence="2" id="KW-1185">Reference proteome</keyword>
<evidence type="ECO:0000313" key="1">
    <source>
        <dbReference type="EMBL" id="MCC5599550.1"/>
    </source>
</evidence>
<comment type="caution">
    <text evidence="1">The sequence shown here is derived from an EMBL/GenBank/DDBJ whole genome shotgun (WGS) entry which is preliminary data.</text>
</comment>
<organism evidence="1 2">
    <name type="scientific">Nostoc favosum CHAB5714</name>
    <dbReference type="NCBI Taxonomy" id="2780399"/>
    <lineage>
        <taxon>Bacteria</taxon>
        <taxon>Bacillati</taxon>
        <taxon>Cyanobacteriota</taxon>
        <taxon>Cyanophyceae</taxon>
        <taxon>Nostocales</taxon>
        <taxon>Nostocaceae</taxon>
        <taxon>Nostoc</taxon>
        <taxon>Nostoc favosum</taxon>
    </lineage>
</organism>
<name>A0ABS8I603_9NOSO</name>
<dbReference type="RefSeq" id="WP_229484398.1">
    <property type="nucleotide sequence ID" value="NZ_JAIVFQ010000010.1"/>
</dbReference>
<dbReference type="EMBL" id="JAIVFQ010000010">
    <property type="protein sequence ID" value="MCC5599550.1"/>
    <property type="molecule type" value="Genomic_DNA"/>
</dbReference>
<protein>
    <recommendedName>
        <fullName evidence="3">Sigma-70 family RNA polymerase sigma factor</fullName>
    </recommendedName>
</protein>
<reference evidence="1 2" key="1">
    <citation type="journal article" date="2021" name="Microorganisms">
        <title>Genome Evolution of Filamentous Cyanobacterium Nostoc Species: From Facultative Symbiosis to Free Living.</title>
        <authorList>
            <person name="Huo D."/>
            <person name="Li H."/>
            <person name="Cai F."/>
            <person name="Guo X."/>
            <person name="Qiao Z."/>
            <person name="Wang W."/>
            <person name="Yu G."/>
            <person name="Li R."/>
        </authorList>
    </citation>
    <scope>NUCLEOTIDE SEQUENCE [LARGE SCALE GENOMIC DNA]</scope>
    <source>
        <strain evidence="1 2">CHAB 5714</strain>
    </source>
</reference>
<evidence type="ECO:0000313" key="2">
    <source>
        <dbReference type="Proteomes" id="UP001199525"/>
    </source>
</evidence>
<accession>A0ABS8I603</accession>